<dbReference type="Gene3D" id="1.20.920.10">
    <property type="entry name" value="Bromodomain-like"/>
    <property type="match status" value="1"/>
</dbReference>
<evidence type="ECO:0000256" key="10">
    <source>
        <dbReference type="PROSITE-ProRule" id="PRU00146"/>
    </source>
</evidence>
<dbReference type="InterPro" id="IPR016181">
    <property type="entry name" value="Acyl_CoA_acyltransferase"/>
</dbReference>
<evidence type="ECO:0000256" key="6">
    <source>
        <dbReference type="ARBA" id="ARBA00023117"/>
    </source>
</evidence>
<dbReference type="InterPro" id="IPR001965">
    <property type="entry name" value="Znf_PHD"/>
</dbReference>
<evidence type="ECO:0000256" key="9">
    <source>
        <dbReference type="PROSITE-ProRule" id="PRU00035"/>
    </source>
</evidence>
<evidence type="ECO:0000256" key="5">
    <source>
        <dbReference type="ARBA" id="ARBA00022833"/>
    </source>
</evidence>
<dbReference type="InterPro" id="IPR019786">
    <property type="entry name" value="Zinc_finger_PHD-type_CS"/>
</dbReference>
<dbReference type="PANTHER" id="PTHR45750:SF3">
    <property type="entry name" value="HISTONE ACETYLTRANSFERASE"/>
    <property type="match status" value="1"/>
</dbReference>
<dbReference type="Proteomes" id="UP001515480">
    <property type="component" value="Unassembled WGS sequence"/>
</dbReference>
<dbReference type="PROSITE" id="PS50016">
    <property type="entry name" value="ZF_PHD_2"/>
    <property type="match status" value="1"/>
</dbReference>
<feature type="region of interest" description="Disordered" evidence="11">
    <location>
        <begin position="1"/>
        <end position="33"/>
    </location>
</feature>
<feature type="region of interest" description="Disordered" evidence="11">
    <location>
        <begin position="628"/>
        <end position="653"/>
    </location>
</feature>
<dbReference type="GO" id="GO:0005634">
    <property type="term" value="C:nucleus"/>
    <property type="evidence" value="ECO:0007669"/>
    <property type="project" value="UniProtKB-SubCell"/>
</dbReference>
<dbReference type="PROSITE" id="PS50014">
    <property type="entry name" value="BROMODOMAIN_2"/>
    <property type="match status" value="1"/>
</dbReference>
<sequence>MRADDMQLRRRKRSPHGEADDQPVRPRREVKNKPIYKQIDFPVFRRLSAPVKKNVPKRRAGSPAKPGGARSPKSGARRGGVHEKVKLSADPLLRASQVAAEWGWKMRLEAGAEPCLLYYGCPSKAEYFCCERHRVLWCNGEINLALMPESWKTDVAPDPEGIDEKALDEADREALAKRAEHGQTGGKSLMQQQVRGLASWMREGQGEEEQGEEEEEQGEEEQGEEEQGEDHVEDEGDGEGEEEADGEEGDGEGEEEADGEEGDGEGEEEVDGEEGDGEGEEEADGEEEEDVEDEGDVRGEEGEAEVRKVSVEAAIEEDDGCEPDGEDDLAWDYQQLESAKRQRVDEGGTPAPAVGVNGVKAATGSSADAAPSTHRKNEGAAGAVARRSPARSEDTAPPVAPPAASAACGGDASHPAGGPSTAPVAIDLDAEEEEERGARREAAQGGAEHTRAARADVRAPAPREAALGGVAARVATQQLLARRDDCLLCRAAAALARLGAHPHAPPFSAPVDRQLFADYAARVGEPIDLRTICEKLCRGLYGFGASGDESEGAARLHADVRRVWSNCRAYNPPRATVVRMLPALEAAFDAAWDEWVVRRRGGWEPWLCHSAAALVPVARGGRLPSLAAARPHRAPPRPKAAPPAPPPPSVPPEAVAALPLAERRRLLEKALPNRAPPPPGWEARDVGGCPWHTRDEFLGGEARRARAAAEEAMKKVVVEAAAGGGGRGEAHAEAARGARKVASAAIGKRVLCVGNSSRSHMELRGVYQANGTVVADDTKEELSIYTFCERAGNRIKRPLATIRLEDEEVTLQELIDRHGAVPPPPPDGQHDPHCKTCGGGDSSAGNEILLCDGLRCVNNFHQQCMEPPVLEVPEGAWLCPACVADGNIVDPEVLEDERRAAEARGGVEELVVLSNDGMGLQDIELLLEVLDVIDSSLPLIGRVNAAKLIFAPDHQALVLTRTTEHARRVLGAIVIKPHRARGFLEIAFCVVRKEEQRSGVGSRIIRRLKEHAVENLHILHLLTYADDSAITFFEKLGFDDPMREEDPQNGMPINRFHWGISHYIGSQLRQCVLDPDGYTLYSNKCRRKVPPLGRRLPEAAPSLPLGGS</sequence>
<dbReference type="InterPro" id="IPR019787">
    <property type="entry name" value="Znf_PHD-finger"/>
</dbReference>
<feature type="compositionally biased region" description="Basic and acidic residues" evidence="11">
    <location>
        <begin position="15"/>
        <end position="32"/>
    </location>
</feature>
<dbReference type="Gene3D" id="3.30.40.10">
    <property type="entry name" value="Zinc/RING finger domain, C3HC4 (zinc finger)"/>
    <property type="match status" value="1"/>
</dbReference>
<keyword evidence="16" id="KW-1185">Reference proteome</keyword>
<dbReference type="SUPFAM" id="SSF57903">
    <property type="entry name" value="FYVE/PHD zinc finger"/>
    <property type="match status" value="1"/>
</dbReference>
<evidence type="ECO:0000256" key="7">
    <source>
        <dbReference type="ARBA" id="ARBA00023159"/>
    </source>
</evidence>
<dbReference type="GO" id="GO:0140672">
    <property type="term" value="C:ATAC complex"/>
    <property type="evidence" value="ECO:0007669"/>
    <property type="project" value="TreeGrafter"/>
</dbReference>
<comment type="similarity">
    <text evidence="2">Belongs to the acetyltransferase family. GCN5 subfamily.</text>
</comment>
<dbReference type="Pfam" id="PF00628">
    <property type="entry name" value="PHD"/>
    <property type="match status" value="1"/>
</dbReference>
<feature type="region of interest" description="Disordered" evidence="11">
    <location>
        <begin position="47"/>
        <end position="83"/>
    </location>
</feature>
<feature type="domain" description="Bromo" evidence="12">
    <location>
        <begin position="499"/>
        <end position="578"/>
    </location>
</feature>
<dbReference type="Gene3D" id="3.40.630.30">
    <property type="match status" value="1"/>
</dbReference>
<feature type="domain" description="PHD-type" evidence="13">
    <location>
        <begin position="831"/>
        <end position="885"/>
    </location>
</feature>
<feature type="compositionally biased region" description="Pro residues" evidence="11">
    <location>
        <begin position="637"/>
        <end position="651"/>
    </location>
</feature>
<evidence type="ECO:0000256" key="1">
    <source>
        <dbReference type="ARBA" id="ARBA00004123"/>
    </source>
</evidence>
<feature type="region of interest" description="Disordered" evidence="11">
    <location>
        <begin position="201"/>
        <end position="460"/>
    </location>
</feature>
<keyword evidence="4 10" id="KW-0863">Zinc-finger</keyword>
<keyword evidence="6 9" id="KW-0103">Bromodomain</keyword>
<feature type="compositionally biased region" description="Acidic residues" evidence="11">
    <location>
        <begin position="206"/>
        <end position="295"/>
    </location>
</feature>
<keyword evidence="8" id="KW-0539">Nucleus</keyword>
<dbReference type="PRINTS" id="PR00503">
    <property type="entry name" value="BROMODOMAIN"/>
</dbReference>
<evidence type="ECO:0000256" key="8">
    <source>
        <dbReference type="ARBA" id="ARBA00023242"/>
    </source>
</evidence>
<evidence type="ECO:0008006" key="17">
    <source>
        <dbReference type="Google" id="ProtNLM"/>
    </source>
</evidence>
<dbReference type="InterPro" id="IPR001487">
    <property type="entry name" value="Bromodomain"/>
</dbReference>
<dbReference type="InterPro" id="IPR000182">
    <property type="entry name" value="GNAT_dom"/>
</dbReference>
<keyword evidence="5" id="KW-0862">Zinc</keyword>
<feature type="compositionally biased region" description="Basic and acidic residues" evidence="11">
    <location>
        <begin position="436"/>
        <end position="457"/>
    </location>
</feature>
<comment type="subcellular location">
    <subcellularLocation>
        <location evidence="1">Nucleus</location>
    </subcellularLocation>
</comment>
<dbReference type="Pfam" id="PF00583">
    <property type="entry name" value="Acetyltransf_1"/>
    <property type="match status" value="1"/>
</dbReference>
<dbReference type="PROSITE" id="PS51186">
    <property type="entry name" value="GNAT"/>
    <property type="match status" value="1"/>
</dbReference>
<accession>A0AB34K6J2</accession>
<dbReference type="Pfam" id="PF00439">
    <property type="entry name" value="Bromodomain"/>
    <property type="match status" value="1"/>
</dbReference>
<comment type="caution">
    <text evidence="15">The sequence shown here is derived from an EMBL/GenBank/DDBJ whole genome shotgun (WGS) entry which is preliminary data.</text>
</comment>
<dbReference type="EMBL" id="JBGBPQ010000001">
    <property type="protein sequence ID" value="KAL1529745.1"/>
    <property type="molecule type" value="Genomic_DNA"/>
</dbReference>
<dbReference type="CDD" id="cd04301">
    <property type="entry name" value="NAT_SF"/>
    <property type="match status" value="1"/>
</dbReference>
<dbReference type="SMART" id="SM00297">
    <property type="entry name" value="BROMO"/>
    <property type="match status" value="1"/>
</dbReference>
<evidence type="ECO:0000259" key="13">
    <source>
        <dbReference type="PROSITE" id="PS50016"/>
    </source>
</evidence>
<dbReference type="InterPro" id="IPR037800">
    <property type="entry name" value="GCN5"/>
</dbReference>
<evidence type="ECO:0000259" key="12">
    <source>
        <dbReference type="PROSITE" id="PS50014"/>
    </source>
</evidence>
<keyword evidence="7" id="KW-0010">Activator</keyword>
<evidence type="ECO:0000256" key="2">
    <source>
        <dbReference type="ARBA" id="ARBA00008607"/>
    </source>
</evidence>
<evidence type="ECO:0000313" key="16">
    <source>
        <dbReference type="Proteomes" id="UP001515480"/>
    </source>
</evidence>
<dbReference type="SMART" id="SM00249">
    <property type="entry name" value="PHD"/>
    <property type="match status" value="1"/>
</dbReference>
<dbReference type="InterPro" id="IPR011011">
    <property type="entry name" value="Znf_FYVE_PHD"/>
</dbReference>
<evidence type="ECO:0000259" key="14">
    <source>
        <dbReference type="PROSITE" id="PS51186"/>
    </source>
</evidence>
<reference evidence="15 16" key="1">
    <citation type="journal article" date="2024" name="Science">
        <title>Giant polyketide synthase enzymes in the biosynthesis of giant marine polyether toxins.</title>
        <authorList>
            <person name="Fallon T.R."/>
            <person name="Shende V.V."/>
            <person name="Wierzbicki I.H."/>
            <person name="Pendleton A.L."/>
            <person name="Watervoot N.F."/>
            <person name="Auber R.P."/>
            <person name="Gonzalez D.J."/>
            <person name="Wisecaver J.H."/>
            <person name="Moore B.S."/>
        </authorList>
    </citation>
    <scope>NUCLEOTIDE SEQUENCE [LARGE SCALE GENOMIC DNA]</scope>
    <source>
        <strain evidence="15 16">12B1</strain>
    </source>
</reference>
<feature type="compositionally biased region" description="Acidic residues" evidence="11">
    <location>
        <begin position="314"/>
        <end position="330"/>
    </location>
</feature>
<evidence type="ECO:0000256" key="4">
    <source>
        <dbReference type="ARBA" id="ARBA00022771"/>
    </source>
</evidence>
<name>A0AB34K6J2_PRYPA</name>
<dbReference type="GO" id="GO:0010484">
    <property type="term" value="F:histone H3 acetyltransferase activity"/>
    <property type="evidence" value="ECO:0007669"/>
    <property type="project" value="TreeGrafter"/>
</dbReference>
<evidence type="ECO:0000256" key="11">
    <source>
        <dbReference type="SAM" id="MobiDB-lite"/>
    </source>
</evidence>
<dbReference type="SUPFAM" id="SSF47370">
    <property type="entry name" value="Bromodomain"/>
    <property type="match status" value="1"/>
</dbReference>
<dbReference type="InterPro" id="IPR013083">
    <property type="entry name" value="Znf_RING/FYVE/PHD"/>
</dbReference>
<dbReference type="PANTHER" id="PTHR45750">
    <property type="entry name" value="GH11602P"/>
    <property type="match status" value="1"/>
</dbReference>
<organism evidence="15 16">
    <name type="scientific">Prymnesium parvum</name>
    <name type="common">Toxic golden alga</name>
    <dbReference type="NCBI Taxonomy" id="97485"/>
    <lineage>
        <taxon>Eukaryota</taxon>
        <taxon>Haptista</taxon>
        <taxon>Haptophyta</taxon>
        <taxon>Prymnesiophyceae</taxon>
        <taxon>Prymnesiales</taxon>
        <taxon>Prymnesiaceae</taxon>
        <taxon>Prymnesium</taxon>
    </lineage>
</organism>
<evidence type="ECO:0000256" key="3">
    <source>
        <dbReference type="ARBA" id="ARBA00022723"/>
    </source>
</evidence>
<dbReference type="GO" id="GO:0008270">
    <property type="term" value="F:zinc ion binding"/>
    <property type="evidence" value="ECO:0007669"/>
    <property type="project" value="UniProtKB-KW"/>
</dbReference>
<dbReference type="AlphaFoldDB" id="A0AB34K6J2"/>
<feature type="compositionally biased region" description="Basic and acidic residues" evidence="11">
    <location>
        <begin position="296"/>
        <end position="310"/>
    </location>
</feature>
<keyword evidence="3" id="KW-0479">Metal-binding</keyword>
<protein>
    <recommendedName>
        <fullName evidence="17">Histone acetyltransferase</fullName>
    </recommendedName>
</protein>
<feature type="domain" description="N-acetyltransferase" evidence="14">
    <location>
        <begin position="918"/>
        <end position="1065"/>
    </location>
</feature>
<dbReference type="GO" id="GO:0045944">
    <property type="term" value="P:positive regulation of transcription by RNA polymerase II"/>
    <property type="evidence" value="ECO:0007669"/>
    <property type="project" value="TreeGrafter"/>
</dbReference>
<dbReference type="InterPro" id="IPR036427">
    <property type="entry name" value="Bromodomain-like_sf"/>
</dbReference>
<proteinExistence type="inferred from homology"/>
<dbReference type="PROSITE" id="PS01359">
    <property type="entry name" value="ZF_PHD_1"/>
    <property type="match status" value="1"/>
</dbReference>
<dbReference type="CDD" id="cd04369">
    <property type="entry name" value="Bromodomain"/>
    <property type="match status" value="1"/>
</dbReference>
<evidence type="ECO:0000313" key="15">
    <source>
        <dbReference type="EMBL" id="KAL1529745.1"/>
    </source>
</evidence>
<dbReference type="SUPFAM" id="SSF55729">
    <property type="entry name" value="Acyl-CoA N-acyltransferases (Nat)"/>
    <property type="match status" value="1"/>
</dbReference>
<gene>
    <name evidence="15" type="ORF">AB1Y20_000681</name>
</gene>